<gene>
    <name evidence="3" type="ORF">CR513_50792</name>
</gene>
<dbReference type="AlphaFoldDB" id="A0A371EVB9"/>
<dbReference type="Proteomes" id="UP000257109">
    <property type="component" value="Unassembled WGS sequence"/>
</dbReference>
<comment type="caution">
    <text evidence="3">The sequence shown here is derived from an EMBL/GenBank/DDBJ whole genome shotgun (WGS) entry which is preliminary data.</text>
</comment>
<dbReference type="EMBL" id="QJKJ01011871">
    <property type="protein sequence ID" value="RDX70018.1"/>
    <property type="molecule type" value="Genomic_DNA"/>
</dbReference>
<organism evidence="3 4">
    <name type="scientific">Mucuna pruriens</name>
    <name type="common">Velvet bean</name>
    <name type="synonym">Dolichos pruriens</name>
    <dbReference type="NCBI Taxonomy" id="157652"/>
    <lineage>
        <taxon>Eukaryota</taxon>
        <taxon>Viridiplantae</taxon>
        <taxon>Streptophyta</taxon>
        <taxon>Embryophyta</taxon>
        <taxon>Tracheophyta</taxon>
        <taxon>Spermatophyta</taxon>
        <taxon>Magnoliopsida</taxon>
        <taxon>eudicotyledons</taxon>
        <taxon>Gunneridae</taxon>
        <taxon>Pentapetalae</taxon>
        <taxon>rosids</taxon>
        <taxon>fabids</taxon>
        <taxon>Fabales</taxon>
        <taxon>Fabaceae</taxon>
        <taxon>Papilionoideae</taxon>
        <taxon>50 kb inversion clade</taxon>
        <taxon>NPAAA clade</taxon>
        <taxon>indigoferoid/millettioid clade</taxon>
        <taxon>Phaseoleae</taxon>
        <taxon>Mucuna</taxon>
    </lineage>
</organism>
<evidence type="ECO:0000313" key="3">
    <source>
        <dbReference type="EMBL" id="RDX70018.1"/>
    </source>
</evidence>
<feature type="transmembrane region" description="Helical" evidence="2">
    <location>
        <begin position="183"/>
        <end position="203"/>
    </location>
</feature>
<keyword evidence="2" id="KW-0812">Transmembrane</keyword>
<evidence type="ECO:0000256" key="2">
    <source>
        <dbReference type="SAM" id="Phobius"/>
    </source>
</evidence>
<accession>A0A371EVB9</accession>
<feature type="compositionally biased region" description="Low complexity" evidence="1">
    <location>
        <begin position="28"/>
        <end position="38"/>
    </location>
</feature>
<feature type="non-terminal residue" evidence="3">
    <location>
        <position position="1"/>
    </location>
</feature>
<keyword evidence="2" id="KW-1133">Transmembrane helix</keyword>
<name>A0A371EVB9_MUCPR</name>
<feature type="region of interest" description="Disordered" evidence="1">
    <location>
        <begin position="15"/>
        <end position="44"/>
    </location>
</feature>
<protein>
    <submittedName>
        <fullName evidence="3">Uncharacterized protein</fullName>
    </submittedName>
</protein>
<keyword evidence="2" id="KW-0472">Membrane</keyword>
<evidence type="ECO:0000313" key="4">
    <source>
        <dbReference type="Proteomes" id="UP000257109"/>
    </source>
</evidence>
<evidence type="ECO:0000256" key="1">
    <source>
        <dbReference type="SAM" id="MobiDB-lite"/>
    </source>
</evidence>
<reference evidence="3" key="1">
    <citation type="submission" date="2018-05" db="EMBL/GenBank/DDBJ databases">
        <title>Draft genome of Mucuna pruriens seed.</title>
        <authorList>
            <person name="Nnadi N.E."/>
            <person name="Vos R."/>
            <person name="Hasami M.H."/>
            <person name="Devisetty U.K."/>
            <person name="Aguiy J.C."/>
        </authorList>
    </citation>
    <scope>NUCLEOTIDE SEQUENCE [LARGE SCALE GENOMIC DNA]</scope>
    <source>
        <strain evidence="3">JCA_2017</strain>
    </source>
</reference>
<keyword evidence="4" id="KW-1185">Reference proteome</keyword>
<sequence length="217" mass="24064">MSTITNTTTTNAISNVDANTQGEKQADLSSKLSKSSSSAMENKRDEWVHRTRITEDERLERERDHVIGKIVANIQALNGTVLAELLEEIFVEVVEVILDLVGVEGLGLGLIGVGDDVHVHVGPLVHVRQNKSWANCGLRVKPRTPVAVPASADLEVERTVHPVLLRPEYRCQVFRHLSVRVRVSLCFAFLFLVHSAMSILLYAHSPHSSSPRSFVFL</sequence>
<proteinExistence type="predicted"/>